<feature type="domain" description="DUF1707" evidence="3">
    <location>
        <begin position="23"/>
        <end position="75"/>
    </location>
</feature>
<protein>
    <recommendedName>
        <fullName evidence="3">DUF1707 domain-containing protein</fullName>
    </recommendedName>
</protein>
<evidence type="ECO:0000313" key="4">
    <source>
        <dbReference type="EMBL" id="GGP09678.1"/>
    </source>
</evidence>
<keyword evidence="2" id="KW-0812">Transmembrane</keyword>
<dbReference type="InterPro" id="IPR012551">
    <property type="entry name" value="DUF1707_SHOCT-like"/>
</dbReference>
<evidence type="ECO:0000256" key="1">
    <source>
        <dbReference type="SAM" id="MobiDB-lite"/>
    </source>
</evidence>
<evidence type="ECO:0000313" key="5">
    <source>
        <dbReference type="Proteomes" id="UP000660745"/>
    </source>
</evidence>
<gene>
    <name evidence="4" type="ORF">GCM10012278_46150</name>
</gene>
<reference evidence="4" key="2">
    <citation type="submission" date="2020-09" db="EMBL/GenBank/DDBJ databases">
        <authorList>
            <person name="Sun Q."/>
            <person name="Zhou Y."/>
        </authorList>
    </citation>
    <scope>NUCLEOTIDE SEQUENCE</scope>
    <source>
        <strain evidence="4">CGMCC 4.7430</strain>
    </source>
</reference>
<dbReference type="EMBL" id="BMNK01000008">
    <property type="protein sequence ID" value="GGP09678.1"/>
    <property type="molecule type" value="Genomic_DNA"/>
</dbReference>
<reference evidence="4" key="1">
    <citation type="journal article" date="2014" name="Int. J. Syst. Evol. Microbiol.">
        <title>Complete genome sequence of Corynebacterium casei LMG S-19264T (=DSM 44701T), isolated from a smear-ripened cheese.</title>
        <authorList>
            <consortium name="US DOE Joint Genome Institute (JGI-PGF)"/>
            <person name="Walter F."/>
            <person name="Albersmeier A."/>
            <person name="Kalinowski J."/>
            <person name="Ruckert C."/>
        </authorList>
    </citation>
    <scope>NUCLEOTIDE SEQUENCE</scope>
    <source>
        <strain evidence="4">CGMCC 4.7430</strain>
    </source>
</reference>
<feature type="region of interest" description="Disordered" evidence="1">
    <location>
        <begin position="1"/>
        <end position="24"/>
    </location>
</feature>
<organism evidence="4 5">
    <name type="scientific">Nonomuraea glycinis</name>
    <dbReference type="NCBI Taxonomy" id="2047744"/>
    <lineage>
        <taxon>Bacteria</taxon>
        <taxon>Bacillati</taxon>
        <taxon>Actinomycetota</taxon>
        <taxon>Actinomycetes</taxon>
        <taxon>Streptosporangiales</taxon>
        <taxon>Streptosporangiaceae</taxon>
        <taxon>Nonomuraea</taxon>
    </lineage>
</organism>
<comment type="caution">
    <text evidence="4">The sequence shown here is derived from an EMBL/GenBank/DDBJ whole genome shotgun (WGS) entry which is preliminary data.</text>
</comment>
<keyword evidence="2" id="KW-0472">Membrane</keyword>
<accession>A0A918A806</accession>
<dbReference type="AlphaFoldDB" id="A0A918A806"/>
<dbReference type="Pfam" id="PF08044">
    <property type="entry name" value="DUF1707"/>
    <property type="match status" value="1"/>
</dbReference>
<evidence type="ECO:0000256" key="2">
    <source>
        <dbReference type="SAM" id="Phobius"/>
    </source>
</evidence>
<dbReference type="PANTHER" id="PTHR40763:SF5">
    <property type="entry name" value="MEMBRANE PROTEIN"/>
    <property type="match status" value="1"/>
</dbReference>
<dbReference type="PANTHER" id="PTHR40763">
    <property type="entry name" value="MEMBRANE PROTEIN-RELATED"/>
    <property type="match status" value="1"/>
</dbReference>
<name>A0A918A806_9ACTN</name>
<keyword evidence="5" id="KW-1185">Reference proteome</keyword>
<dbReference type="Proteomes" id="UP000660745">
    <property type="component" value="Unassembled WGS sequence"/>
</dbReference>
<feature type="transmembrane region" description="Helical" evidence="2">
    <location>
        <begin position="137"/>
        <end position="170"/>
    </location>
</feature>
<proteinExistence type="predicted"/>
<keyword evidence="2" id="KW-1133">Transmembrane helix</keyword>
<sequence>MTSAALAGGLGERNQSGMDPNDLRIGDAEREQTMAALREHFAAGRLNHEELDERLDQTLAARTVGELVHVTADLPGSQVPGYREPAAPHDANDWREAMRAQRKQMRALHHQHREAHHRGRPGPPWRGHHGPGPILPFLFVLVMLGLIFGGAGVFKVLFFVWISAMIFTFVSRRLHRHRRD</sequence>
<evidence type="ECO:0000259" key="3">
    <source>
        <dbReference type="Pfam" id="PF08044"/>
    </source>
</evidence>